<accession>A0ABU7U5P5</accession>
<evidence type="ECO:0000313" key="3">
    <source>
        <dbReference type="Proteomes" id="UP001335910"/>
    </source>
</evidence>
<dbReference type="Pfam" id="PF10908">
    <property type="entry name" value="Tlde1_dom"/>
    <property type="match status" value="1"/>
</dbReference>
<name>A0ABU7U5P5_LELAM</name>
<evidence type="ECO:0000313" key="2">
    <source>
        <dbReference type="EMBL" id="MEE9682315.1"/>
    </source>
</evidence>
<sequence length="159" mass="17329">MIRCTFRLNDAGMSVLSCPGVGFFRAYSGYAGTSRNNPNDINVPDAGPLPTGRYYIVNRPQGGRLGYVNDLAASIISGSDRDVWFALFRDDGSIDDLTFIDKVQRGNFRLHPAGYKGISEGCITFPGKSDYAIFRTALLQTATMMVTASLTAYGTVQVY</sequence>
<feature type="domain" description="Tlde1" evidence="1">
    <location>
        <begin position="24"/>
        <end position="147"/>
    </location>
</feature>
<dbReference type="InterPro" id="IPR021225">
    <property type="entry name" value="Tlde1_dom"/>
</dbReference>
<organism evidence="2 3">
    <name type="scientific">Lelliottia amnigena</name>
    <name type="common">Enterobacter amnigenus</name>
    <dbReference type="NCBI Taxonomy" id="61646"/>
    <lineage>
        <taxon>Bacteria</taxon>
        <taxon>Pseudomonadati</taxon>
        <taxon>Pseudomonadota</taxon>
        <taxon>Gammaproteobacteria</taxon>
        <taxon>Enterobacterales</taxon>
        <taxon>Enterobacteriaceae</taxon>
        <taxon>Lelliottia</taxon>
    </lineage>
</organism>
<reference evidence="2 3" key="1">
    <citation type="submission" date="2023-10" db="EMBL/GenBank/DDBJ databases">
        <title>Wastewater isolates of ESBL- and carbapenemase-producing Gram-negative bacteria from New Zealand.</title>
        <authorList>
            <person name="Straub C."/>
            <person name="Weaver L."/>
            <person name="Cornelius A."/>
            <person name="Mcgill E."/>
            <person name="Dyet K."/>
            <person name="White L."/>
            <person name="Pattis I."/>
        </authorList>
    </citation>
    <scope>NUCLEOTIDE SEQUENCE [LARGE SCALE GENOMIC DNA]</scope>
    <source>
        <strain evidence="2 3">ESBL35</strain>
    </source>
</reference>
<evidence type="ECO:0000259" key="1">
    <source>
        <dbReference type="Pfam" id="PF10908"/>
    </source>
</evidence>
<comment type="caution">
    <text evidence="2">The sequence shown here is derived from an EMBL/GenBank/DDBJ whole genome shotgun (WGS) entry which is preliminary data.</text>
</comment>
<dbReference type="RefSeq" id="WP_331390849.1">
    <property type="nucleotide sequence ID" value="NZ_JAZKLB010000001.1"/>
</dbReference>
<gene>
    <name evidence="2" type="ORF">V4839_02180</name>
</gene>
<dbReference type="EMBL" id="JAZKLI010000001">
    <property type="protein sequence ID" value="MEE9682315.1"/>
    <property type="molecule type" value="Genomic_DNA"/>
</dbReference>
<protein>
    <submittedName>
        <fullName evidence="2">DUF2778 domain-containing protein</fullName>
    </submittedName>
</protein>
<keyword evidence="3" id="KW-1185">Reference proteome</keyword>
<dbReference type="Proteomes" id="UP001335910">
    <property type="component" value="Unassembled WGS sequence"/>
</dbReference>
<proteinExistence type="predicted"/>